<name>A0A8J4EGX7_9ACTN</name>
<gene>
    <name evidence="1" type="ORF">Voc01_092810</name>
</gene>
<evidence type="ECO:0000313" key="1">
    <source>
        <dbReference type="EMBL" id="GIJ74364.1"/>
    </source>
</evidence>
<dbReference type="EMBL" id="BOPH01000133">
    <property type="protein sequence ID" value="GIJ74364.1"/>
    <property type="molecule type" value="Genomic_DNA"/>
</dbReference>
<proteinExistence type="predicted"/>
<keyword evidence="2" id="KW-1185">Reference proteome</keyword>
<evidence type="ECO:0008006" key="3">
    <source>
        <dbReference type="Google" id="ProtNLM"/>
    </source>
</evidence>
<dbReference type="AlphaFoldDB" id="A0A8J4EGX7"/>
<protein>
    <recommendedName>
        <fullName evidence="3">DUF393 domain-containing protein</fullName>
    </recommendedName>
</protein>
<evidence type="ECO:0000313" key="2">
    <source>
        <dbReference type="Proteomes" id="UP000635606"/>
    </source>
</evidence>
<comment type="caution">
    <text evidence="1">The sequence shown here is derived from an EMBL/GenBank/DDBJ whole genome shotgun (WGS) entry which is preliminary data.</text>
</comment>
<organism evidence="1 2">
    <name type="scientific">Virgisporangium ochraceum</name>
    <dbReference type="NCBI Taxonomy" id="65505"/>
    <lineage>
        <taxon>Bacteria</taxon>
        <taxon>Bacillati</taxon>
        <taxon>Actinomycetota</taxon>
        <taxon>Actinomycetes</taxon>
        <taxon>Micromonosporales</taxon>
        <taxon>Micromonosporaceae</taxon>
        <taxon>Virgisporangium</taxon>
    </lineage>
</organism>
<dbReference type="Pfam" id="PF04134">
    <property type="entry name" value="DCC1-like"/>
    <property type="match status" value="1"/>
</dbReference>
<sequence length="166" mass="18116">MTVPMRFSDSLEASWAQTTRTASNIPTVRRLTPAVGHNGVVSATFLYDGDCSFCSSCVRFIERYIPSPATITPWQFADLGALGVTEEAASEAVQWVEPGRPVLAGPVAIARLLRTSTRRVWRPAGMVLALRPVTWLAWPVYRWVARNRHRLPGGTAACAIRPPAAG</sequence>
<dbReference type="InterPro" id="IPR007263">
    <property type="entry name" value="DCC1-like"/>
</dbReference>
<reference evidence="1" key="1">
    <citation type="submission" date="2021-01" db="EMBL/GenBank/DDBJ databases">
        <title>Whole genome shotgun sequence of Virgisporangium ochraceum NBRC 16418.</title>
        <authorList>
            <person name="Komaki H."/>
            <person name="Tamura T."/>
        </authorList>
    </citation>
    <scope>NUCLEOTIDE SEQUENCE</scope>
    <source>
        <strain evidence="1">NBRC 16418</strain>
    </source>
</reference>
<accession>A0A8J4EGX7</accession>
<dbReference type="GO" id="GO:0015035">
    <property type="term" value="F:protein-disulfide reductase activity"/>
    <property type="evidence" value="ECO:0007669"/>
    <property type="project" value="InterPro"/>
</dbReference>
<dbReference type="Proteomes" id="UP000635606">
    <property type="component" value="Unassembled WGS sequence"/>
</dbReference>